<dbReference type="PANTHER" id="PTHR35761">
    <property type="entry name" value="ATR INTERACTING PROTEIN"/>
    <property type="match status" value="1"/>
</dbReference>
<evidence type="ECO:0000313" key="3">
    <source>
        <dbReference type="Proteomes" id="UP001085076"/>
    </source>
</evidence>
<comment type="caution">
    <text evidence="2">The sequence shown here is derived from an EMBL/GenBank/DDBJ whole genome shotgun (WGS) entry which is preliminary data.</text>
</comment>
<gene>
    <name evidence="2" type="ORF">J5N97_008266</name>
</gene>
<keyword evidence="1" id="KW-0175">Coiled coil</keyword>
<dbReference type="PANTHER" id="PTHR35761:SF1">
    <property type="entry name" value="PROTEIN SENSITIVE TO UV 2"/>
    <property type="match status" value="1"/>
</dbReference>
<evidence type="ECO:0000256" key="1">
    <source>
        <dbReference type="SAM" id="Coils"/>
    </source>
</evidence>
<evidence type="ECO:0008006" key="4">
    <source>
        <dbReference type="Google" id="ProtNLM"/>
    </source>
</evidence>
<reference evidence="2" key="2">
    <citation type="journal article" date="2022" name="Hortic Res">
        <title>The genome of Dioscorea zingiberensis sheds light on the biosynthesis, origin and evolution of the medicinally important diosgenin saponins.</title>
        <authorList>
            <person name="Li Y."/>
            <person name="Tan C."/>
            <person name="Li Z."/>
            <person name="Guo J."/>
            <person name="Li S."/>
            <person name="Chen X."/>
            <person name="Wang C."/>
            <person name="Dai X."/>
            <person name="Yang H."/>
            <person name="Song W."/>
            <person name="Hou L."/>
            <person name="Xu J."/>
            <person name="Tong Z."/>
            <person name="Xu A."/>
            <person name="Yuan X."/>
            <person name="Wang W."/>
            <person name="Yang Q."/>
            <person name="Chen L."/>
            <person name="Sun Z."/>
            <person name="Wang K."/>
            <person name="Pan B."/>
            <person name="Chen J."/>
            <person name="Bao Y."/>
            <person name="Liu F."/>
            <person name="Qi X."/>
            <person name="Gang D.R."/>
            <person name="Wen J."/>
            <person name="Li J."/>
        </authorList>
    </citation>
    <scope>NUCLEOTIDE SEQUENCE</scope>
    <source>
        <strain evidence="2">Dzin_1.0</strain>
    </source>
</reference>
<protein>
    <recommendedName>
        <fullName evidence="4">ATR interacting protein</fullName>
    </recommendedName>
</protein>
<dbReference type="OrthoDB" id="645074at2759"/>
<dbReference type="Proteomes" id="UP001085076">
    <property type="component" value="Miscellaneous, Linkage group lg01"/>
</dbReference>
<name>A0A9D5HUF8_9LILI</name>
<proteinExistence type="predicted"/>
<dbReference type="AlphaFoldDB" id="A0A9D5HUF8"/>
<organism evidence="2 3">
    <name type="scientific">Dioscorea zingiberensis</name>
    <dbReference type="NCBI Taxonomy" id="325984"/>
    <lineage>
        <taxon>Eukaryota</taxon>
        <taxon>Viridiplantae</taxon>
        <taxon>Streptophyta</taxon>
        <taxon>Embryophyta</taxon>
        <taxon>Tracheophyta</taxon>
        <taxon>Spermatophyta</taxon>
        <taxon>Magnoliopsida</taxon>
        <taxon>Liliopsida</taxon>
        <taxon>Dioscoreales</taxon>
        <taxon>Dioscoreaceae</taxon>
        <taxon>Dioscorea</taxon>
    </lineage>
</organism>
<sequence length="772" mass="86436">MSLEGIDEWDENFLDEAIRVELEAISSRNLPSSDPLRNPTTTFRPEPDLFSSFNFDGGGGGEDLCFSPPRELSQRFVEKAEPSVLAEDCEIVKHWDLRNGACDGGRSGGIKKDREAKELERLKRELGRLSKQLNHMEHECAELRKDRSKKDEQLKSAFSQIEAKDAEINRLNMFNTKAIPQAAQGIKARSYEKSNRAIEPTVEVIQAGGSSVISELKRRTVIDEGLTTSTGFSLQGNSCHEKTVQLKSSKAIGVQTDLFQHCSHTAFKDERYREHSVSRKLCAIWGTGDNEMSGRNLVSKLFITCSSEFSVLFRCMSTESQTSQDTRWDNLFSNVASNEGMQSIQLYEGTKVSCLYAILMKIHKDLAQLDALVDILLDLCNLENVVVVNCCLRILHIVLQNLLSCHTRYDIRNNILLEQCSSSSILEEKKTKEQKNQLLNFEFGSGCNENETSGTSLCTEDFDLGYLCKTRAGSSTKSMFLSSENWILLFEKMREIVVEKAEEKTRILALSIMSMIWSESEPNTVREKVGLLPLLECMSRLLQKDVGLLVQMQAVQLLFLILNCPKILLMFSCGQKDDPENSVTTVEQQDLLALEGVISCVLEGLAESLVQARTGSQEVKYQKQVIILLAFIASSGKSGFDVLISSGRPKGLNFLELIIQVLAYDMDNVEIDNSANFEDLLKQRSSLVREALILLNRLASHPTHSKFTLESLTRGNVVTSLTVDVATRLSRKNKPSHRHASGKTTKWAQTEAEIAELARSFRSRVFAFVGVS</sequence>
<evidence type="ECO:0000313" key="2">
    <source>
        <dbReference type="EMBL" id="KAJ0989910.1"/>
    </source>
</evidence>
<feature type="coiled-coil region" evidence="1">
    <location>
        <begin position="112"/>
        <end position="153"/>
    </location>
</feature>
<dbReference type="GO" id="GO:0006974">
    <property type="term" value="P:DNA damage response"/>
    <property type="evidence" value="ECO:0007669"/>
    <property type="project" value="InterPro"/>
</dbReference>
<dbReference type="InterPro" id="IPR044952">
    <property type="entry name" value="SUV2"/>
</dbReference>
<dbReference type="EMBL" id="JAGGNH010000001">
    <property type="protein sequence ID" value="KAJ0989910.1"/>
    <property type="molecule type" value="Genomic_DNA"/>
</dbReference>
<reference evidence="2" key="1">
    <citation type="submission" date="2021-03" db="EMBL/GenBank/DDBJ databases">
        <authorList>
            <person name="Li Z."/>
            <person name="Yang C."/>
        </authorList>
    </citation>
    <scope>NUCLEOTIDE SEQUENCE</scope>
    <source>
        <strain evidence="2">Dzin_1.0</strain>
        <tissue evidence="2">Leaf</tissue>
    </source>
</reference>
<keyword evidence="3" id="KW-1185">Reference proteome</keyword>
<accession>A0A9D5HUF8</accession>